<sequence length="245" mass="24061">MSDQSERRPDGNGQEDPWAPPERRTPQDGVDLRKGSGSGRGGTPHGGPPGAHDQPTVTSVPGGDPFAAPGAGAGAGHQGGAVPPPPVAPGGPGQTPPGPYGHPAGGPGGTYGGSAGWPYGGHTGYPGYPGYGSGGWAPAPANGMGITALVLGIVAVAGFCLYGLGIILGVLALIFGFIGRARARRGEANNGGMALAGIILGAVGVLVGAAFLGFLIWAMANDPEFRDGSDEDPWSASLTVATATR</sequence>
<feature type="compositionally biased region" description="Low complexity" evidence="1">
    <location>
        <begin position="61"/>
        <end position="70"/>
    </location>
</feature>
<dbReference type="RefSeq" id="WP_108907503.1">
    <property type="nucleotide sequence ID" value="NZ_CP029188.1"/>
</dbReference>
<evidence type="ECO:0000313" key="5">
    <source>
        <dbReference type="Proteomes" id="UP000244900"/>
    </source>
</evidence>
<feature type="compositionally biased region" description="Pro residues" evidence="1">
    <location>
        <begin position="82"/>
        <end position="100"/>
    </location>
</feature>
<name>A0A2S1SXR6_9ACTN</name>
<evidence type="ECO:0000313" key="4">
    <source>
        <dbReference type="EMBL" id="AWI31224.1"/>
    </source>
</evidence>
<dbReference type="Proteomes" id="UP000244900">
    <property type="component" value="Chromosome"/>
</dbReference>
<evidence type="ECO:0000256" key="2">
    <source>
        <dbReference type="SAM" id="Phobius"/>
    </source>
</evidence>
<dbReference type="EMBL" id="CP029188">
    <property type="protein sequence ID" value="AWI31224.1"/>
    <property type="molecule type" value="Genomic_DNA"/>
</dbReference>
<dbReference type="InterPro" id="IPR025241">
    <property type="entry name" value="DUF4190"/>
</dbReference>
<keyword evidence="5" id="KW-1185">Reference proteome</keyword>
<keyword evidence="2" id="KW-0812">Transmembrane</keyword>
<dbReference type="KEGG" id="stir:DDW44_22375"/>
<dbReference type="AlphaFoldDB" id="A0A2S1SXR6"/>
<organism evidence="4 5">
    <name type="scientific">Streptomyces tirandamycinicus</name>
    <dbReference type="NCBI Taxonomy" id="2174846"/>
    <lineage>
        <taxon>Bacteria</taxon>
        <taxon>Bacillati</taxon>
        <taxon>Actinomycetota</taxon>
        <taxon>Actinomycetes</taxon>
        <taxon>Kitasatosporales</taxon>
        <taxon>Streptomycetaceae</taxon>
        <taxon>Streptomyces</taxon>
    </lineage>
</organism>
<reference evidence="4 5" key="1">
    <citation type="submission" date="2018-05" db="EMBL/GenBank/DDBJ databases">
        <title>Complete genome sequence of sponge-derived Streptomyces sp. HNM0039.</title>
        <authorList>
            <person name="Huang X."/>
            <person name="Zhou S."/>
        </authorList>
    </citation>
    <scope>NUCLEOTIDE SEQUENCE [LARGE SCALE GENOMIC DNA]</scope>
    <source>
        <strain evidence="4 5">HNM0039</strain>
    </source>
</reference>
<gene>
    <name evidence="4" type="ORF">DDW44_22375</name>
</gene>
<accession>A0A2S1SXR6</accession>
<feature type="compositionally biased region" description="Gly residues" evidence="1">
    <location>
        <begin position="36"/>
        <end position="49"/>
    </location>
</feature>
<feature type="region of interest" description="Disordered" evidence="1">
    <location>
        <begin position="1"/>
        <end position="107"/>
    </location>
</feature>
<feature type="transmembrane region" description="Helical" evidence="2">
    <location>
        <begin position="191"/>
        <end position="220"/>
    </location>
</feature>
<dbReference type="OrthoDB" id="4338073at2"/>
<evidence type="ECO:0000256" key="1">
    <source>
        <dbReference type="SAM" id="MobiDB-lite"/>
    </source>
</evidence>
<dbReference type="Pfam" id="PF13828">
    <property type="entry name" value="DUF4190"/>
    <property type="match status" value="1"/>
</dbReference>
<evidence type="ECO:0000259" key="3">
    <source>
        <dbReference type="Pfam" id="PF13828"/>
    </source>
</evidence>
<feature type="domain" description="DUF4190" evidence="3">
    <location>
        <begin position="144"/>
        <end position="210"/>
    </location>
</feature>
<feature type="compositionally biased region" description="Basic and acidic residues" evidence="1">
    <location>
        <begin position="21"/>
        <end position="34"/>
    </location>
</feature>
<keyword evidence="2" id="KW-0472">Membrane</keyword>
<feature type="transmembrane region" description="Helical" evidence="2">
    <location>
        <begin position="148"/>
        <end position="179"/>
    </location>
</feature>
<protein>
    <recommendedName>
        <fullName evidence="3">DUF4190 domain-containing protein</fullName>
    </recommendedName>
</protein>
<feature type="compositionally biased region" description="Basic and acidic residues" evidence="1">
    <location>
        <begin position="1"/>
        <end position="10"/>
    </location>
</feature>
<proteinExistence type="predicted"/>
<keyword evidence="2" id="KW-1133">Transmembrane helix</keyword>